<feature type="domain" description="General stress protein FMN-binding split barrel" evidence="1">
    <location>
        <begin position="10"/>
        <end position="135"/>
    </location>
</feature>
<dbReference type="InterPro" id="IPR052917">
    <property type="entry name" value="Stress-Dev_Protein"/>
</dbReference>
<accession>A0A840SNG7</accession>
<keyword evidence="3" id="KW-1185">Reference proteome</keyword>
<evidence type="ECO:0000259" key="1">
    <source>
        <dbReference type="Pfam" id="PF16242"/>
    </source>
</evidence>
<dbReference type="RefSeq" id="WP_184149551.1">
    <property type="nucleotide sequence ID" value="NZ_JACHFM010000002.1"/>
</dbReference>
<proteinExistence type="predicted"/>
<sequence length="160" mass="17723">MAHKTMTREEAVDAIWKLVGSIGCCMFVTWDGERQRARPLIARPSREENRIHFLIDVDDRKDDQIEKFPTVSLAFADGQNHDYLALTGQAAITDDRQKIAELWTGVDTAYWDGADDPSIRLLTVTPEDAEVWLGPDRITAGAALSGTGADLGESVKVDHL</sequence>
<organism evidence="2 3">
    <name type="scientific">Amaricoccus macauensis</name>
    <dbReference type="NCBI Taxonomy" id="57001"/>
    <lineage>
        <taxon>Bacteria</taxon>
        <taxon>Pseudomonadati</taxon>
        <taxon>Pseudomonadota</taxon>
        <taxon>Alphaproteobacteria</taxon>
        <taxon>Rhodobacterales</taxon>
        <taxon>Paracoccaceae</taxon>
        <taxon>Amaricoccus</taxon>
    </lineage>
</organism>
<dbReference type="InterPro" id="IPR038725">
    <property type="entry name" value="YdaG_split_barrel_FMN-bd"/>
</dbReference>
<name>A0A840SNG7_9RHOB</name>
<dbReference type="Gene3D" id="2.30.110.10">
    <property type="entry name" value="Electron Transport, Fmn-binding Protein, Chain A"/>
    <property type="match status" value="1"/>
</dbReference>
<dbReference type="Proteomes" id="UP000549457">
    <property type="component" value="Unassembled WGS sequence"/>
</dbReference>
<dbReference type="Pfam" id="PF16242">
    <property type="entry name" value="Pyrid_ox_like"/>
    <property type="match status" value="1"/>
</dbReference>
<gene>
    <name evidence="2" type="ORF">HNP73_002490</name>
</gene>
<evidence type="ECO:0000313" key="2">
    <source>
        <dbReference type="EMBL" id="MBB5222554.1"/>
    </source>
</evidence>
<dbReference type="PANTHER" id="PTHR34818:SF1">
    <property type="entry name" value="PROTEIN BLI-3"/>
    <property type="match status" value="1"/>
</dbReference>
<reference evidence="2 3" key="1">
    <citation type="submission" date="2020-08" db="EMBL/GenBank/DDBJ databases">
        <title>Genomic Encyclopedia of Type Strains, Phase IV (KMG-IV): sequencing the most valuable type-strain genomes for metagenomic binning, comparative biology and taxonomic classification.</title>
        <authorList>
            <person name="Goeker M."/>
        </authorList>
    </citation>
    <scope>NUCLEOTIDE SEQUENCE [LARGE SCALE GENOMIC DNA]</scope>
    <source>
        <strain evidence="2 3">DSM 101730</strain>
    </source>
</reference>
<dbReference type="PANTHER" id="PTHR34818">
    <property type="entry name" value="PROTEIN BLI-3"/>
    <property type="match status" value="1"/>
</dbReference>
<dbReference type="SUPFAM" id="SSF50475">
    <property type="entry name" value="FMN-binding split barrel"/>
    <property type="match status" value="1"/>
</dbReference>
<dbReference type="EMBL" id="JACHFM010000002">
    <property type="protein sequence ID" value="MBB5222554.1"/>
    <property type="molecule type" value="Genomic_DNA"/>
</dbReference>
<evidence type="ECO:0000313" key="3">
    <source>
        <dbReference type="Proteomes" id="UP000549457"/>
    </source>
</evidence>
<comment type="caution">
    <text evidence="2">The sequence shown here is derived from an EMBL/GenBank/DDBJ whole genome shotgun (WGS) entry which is preliminary data.</text>
</comment>
<protein>
    <submittedName>
        <fullName evidence="2">General stress protein 26</fullName>
    </submittedName>
</protein>
<dbReference type="AlphaFoldDB" id="A0A840SNG7"/>
<dbReference type="InterPro" id="IPR012349">
    <property type="entry name" value="Split_barrel_FMN-bd"/>
</dbReference>